<accession>A0A8H6AYK7</accession>
<keyword evidence="3" id="KW-1185">Reference proteome</keyword>
<protein>
    <submittedName>
        <fullName evidence="2">Uncharacterized protein</fullName>
    </submittedName>
</protein>
<keyword evidence="1" id="KW-0472">Membrane</keyword>
<dbReference type="EMBL" id="JABFCT010000005">
    <property type="protein sequence ID" value="KAF5875800.1"/>
    <property type="molecule type" value="Genomic_DNA"/>
</dbReference>
<dbReference type="Proteomes" id="UP000531561">
    <property type="component" value="Unassembled WGS sequence"/>
</dbReference>
<feature type="transmembrane region" description="Helical" evidence="1">
    <location>
        <begin position="60"/>
        <end position="78"/>
    </location>
</feature>
<gene>
    <name evidence="2" type="ORF">Bfra_011562</name>
</gene>
<dbReference type="RefSeq" id="XP_037194746.1">
    <property type="nucleotide sequence ID" value="XM_037341889.1"/>
</dbReference>
<dbReference type="AlphaFoldDB" id="A0A8H6AYK7"/>
<proteinExistence type="predicted"/>
<keyword evidence="1" id="KW-0812">Transmembrane</keyword>
<keyword evidence="1" id="KW-1133">Transmembrane helix</keyword>
<evidence type="ECO:0000313" key="2">
    <source>
        <dbReference type="EMBL" id="KAF5875800.1"/>
    </source>
</evidence>
<organism evidence="2 3">
    <name type="scientific">Botrytis fragariae</name>
    <dbReference type="NCBI Taxonomy" id="1964551"/>
    <lineage>
        <taxon>Eukaryota</taxon>
        <taxon>Fungi</taxon>
        <taxon>Dikarya</taxon>
        <taxon>Ascomycota</taxon>
        <taxon>Pezizomycotina</taxon>
        <taxon>Leotiomycetes</taxon>
        <taxon>Helotiales</taxon>
        <taxon>Sclerotiniaceae</taxon>
        <taxon>Botrytis</taxon>
    </lineage>
</organism>
<comment type="caution">
    <text evidence="2">The sequence shown here is derived from an EMBL/GenBank/DDBJ whole genome shotgun (WGS) entry which is preliminary data.</text>
</comment>
<dbReference type="OrthoDB" id="3541300at2759"/>
<sequence length="85" mass="10204">MSDLNKIPFPRNKESTVYLCLVPLFYTPRVEKILTFNMTQLFNRMQDLEKNRKRDMAQRGIMQLFWGLLAILFIYLVMDITSRKV</sequence>
<evidence type="ECO:0000313" key="3">
    <source>
        <dbReference type="Proteomes" id="UP000531561"/>
    </source>
</evidence>
<reference evidence="2 3" key="1">
    <citation type="journal article" date="2020" name="Phytopathology">
        <title>A high-quality genome resource of Botrytis fragariae, a new and rapidly spreading fungal pathogen causing strawberry gray mold in the U.S.A.</title>
        <authorList>
            <person name="Wu Y."/>
            <person name="Saski C.A."/>
            <person name="Schnabel G."/>
            <person name="Xiao S."/>
            <person name="Hu M."/>
        </authorList>
    </citation>
    <scope>NUCLEOTIDE SEQUENCE [LARGE SCALE GENOMIC DNA]</scope>
    <source>
        <strain evidence="2 3">BVB16</strain>
    </source>
</reference>
<dbReference type="GeneID" id="59265581"/>
<name>A0A8H6AYK7_9HELO</name>
<evidence type="ECO:0000256" key="1">
    <source>
        <dbReference type="SAM" id="Phobius"/>
    </source>
</evidence>